<gene>
    <name evidence="2" type="ORF">L2W38_10780</name>
</gene>
<dbReference type="InterPro" id="IPR035959">
    <property type="entry name" value="RutC-like_sf"/>
</dbReference>
<dbReference type="PANTHER" id="PTHR11803:SF39">
    <property type="entry name" value="2-IMINOBUTANOATE_2-IMINOPROPANOATE DEAMINASE"/>
    <property type="match status" value="1"/>
</dbReference>
<keyword evidence="3" id="KW-1185">Reference proteome</keyword>
<dbReference type="GO" id="GO:0016787">
    <property type="term" value="F:hydrolase activity"/>
    <property type="evidence" value="ECO:0007669"/>
    <property type="project" value="UniProtKB-KW"/>
</dbReference>
<proteinExistence type="inferred from homology"/>
<reference evidence="2 3" key="1">
    <citation type="submission" date="2022-01" db="EMBL/GenBank/DDBJ databases">
        <title>Dethiosulfovibrio faecalis sp. nov., a novel proteolytic, non-sulfur-reducing bacterium isolated from a marine aquaculture solid waste bioreactor.</title>
        <authorList>
            <person name="Grabowski S."/>
            <person name="Apolinario E."/>
            <person name="Schneider N."/>
            <person name="Marshall C.W."/>
            <person name="Sowers K.R."/>
        </authorList>
    </citation>
    <scope>NUCLEOTIDE SEQUENCE [LARGE SCALE GENOMIC DNA]</scope>
    <source>
        <strain evidence="2 3">DSM 12537</strain>
    </source>
</reference>
<evidence type="ECO:0000313" key="2">
    <source>
        <dbReference type="EMBL" id="MCF4143297.1"/>
    </source>
</evidence>
<sequence>MIRRIESEKAPKPAGCYSQATRVGNLIFTAGQLPVDPTTGKALKGASPAEQTRRILKNIAALLEENGSSLEKVAKATVLIRDVTLWDEVNKAYSEFFTGPVPPARTVASGIDIHNGLDVEIDVIAEIGDS</sequence>
<evidence type="ECO:0000313" key="3">
    <source>
        <dbReference type="Proteomes" id="UP001200430"/>
    </source>
</evidence>
<dbReference type="EMBL" id="JAKGUD010000013">
    <property type="protein sequence ID" value="MCF4143297.1"/>
    <property type="molecule type" value="Genomic_DNA"/>
</dbReference>
<accession>A0ABS9ET63</accession>
<comment type="similarity">
    <text evidence="1">Belongs to the RutC family.</text>
</comment>
<dbReference type="PANTHER" id="PTHR11803">
    <property type="entry name" value="2-IMINOBUTANOATE/2-IMINOPROPANOATE DEAMINASE RIDA"/>
    <property type="match status" value="1"/>
</dbReference>
<dbReference type="CDD" id="cd00448">
    <property type="entry name" value="YjgF_YER057c_UK114_family"/>
    <property type="match status" value="1"/>
</dbReference>
<name>A0ABS9ET63_9BACT</name>
<dbReference type="Pfam" id="PF01042">
    <property type="entry name" value="Ribonuc_L-PSP"/>
    <property type="match status" value="1"/>
</dbReference>
<dbReference type="Proteomes" id="UP001200430">
    <property type="component" value="Unassembled WGS sequence"/>
</dbReference>
<comment type="caution">
    <text evidence="2">The sequence shown here is derived from an EMBL/GenBank/DDBJ whole genome shotgun (WGS) entry which is preliminary data.</text>
</comment>
<dbReference type="InterPro" id="IPR006056">
    <property type="entry name" value="RidA"/>
</dbReference>
<dbReference type="RefSeq" id="WP_236099999.1">
    <property type="nucleotide sequence ID" value="NZ_JAKGUD010000013.1"/>
</dbReference>
<protein>
    <submittedName>
        <fullName evidence="2">Rid family detoxifying hydrolase</fullName>
    </submittedName>
</protein>
<organism evidence="2 3">
    <name type="scientific">Dethiosulfovibrio marinus</name>
    <dbReference type="NCBI Taxonomy" id="133532"/>
    <lineage>
        <taxon>Bacteria</taxon>
        <taxon>Thermotogati</taxon>
        <taxon>Synergistota</taxon>
        <taxon>Synergistia</taxon>
        <taxon>Synergistales</taxon>
        <taxon>Dethiosulfovibrionaceae</taxon>
        <taxon>Dethiosulfovibrio</taxon>
    </lineage>
</organism>
<dbReference type="Gene3D" id="3.30.1330.40">
    <property type="entry name" value="RutC-like"/>
    <property type="match status" value="1"/>
</dbReference>
<dbReference type="NCBIfam" id="TIGR00004">
    <property type="entry name" value="Rid family detoxifying hydrolase"/>
    <property type="match status" value="1"/>
</dbReference>
<dbReference type="InterPro" id="IPR006175">
    <property type="entry name" value="YjgF/YER057c/UK114"/>
</dbReference>
<evidence type="ECO:0000256" key="1">
    <source>
        <dbReference type="ARBA" id="ARBA00010552"/>
    </source>
</evidence>
<dbReference type="SUPFAM" id="SSF55298">
    <property type="entry name" value="YjgF-like"/>
    <property type="match status" value="1"/>
</dbReference>
<keyword evidence="2" id="KW-0378">Hydrolase</keyword>